<dbReference type="GO" id="GO:0032259">
    <property type="term" value="P:methylation"/>
    <property type="evidence" value="ECO:0007669"/>
    <property type="project" value="UniProtKB-KW"/>
</dbReference>
<dbReference type="GO" id="GO:0004519">
    <property type="term" value="F:endonuclease activity"/>
    <property type="evidence" value="ECO:0007669"/>
    <property type="project" value="UniProtKB-KW"/>
</dbReference>
<dbReference type="InterPro" id="IPR002052">
    <property type="entry name" value="DNA_methylase_N6_adenine_CS"/>
</dbReference>
<keyword evidence="6" id="KW-0680">Restriction system</keyword>
<feature type="domain" description="N6 adenine-specific DNA methyltransferase N-terminal" evidence="9">
    <location>
        <begin position="12"/>
        <end position="152"/>
    </location>
</feature>
<keyword evidence="10" id="KW-0378">Hydrolase</keyword>
<protein>
    <recommendedName>
        <fullName evidence="2">site-specific DNA-methyltransferase (adenine-specific)</fullName>
        <ecNumber evidence="2">2.1.1.72</ecNumber>
    </recommendedName>
</protein>
<dbReference type="InterPro" id="IPR029063">
    <property type="entry name" value="SAM-dependent_MTases_sf"/>
</dbReference>
<dbReference type="AlphaFoldDB" id="A0A0P6X6I7"/>
<dbReference type="InterPro" id="IPR038333">
    <property type="entry name" value="T1MK-like_N_sf"/>
</dbReference>
<evidence type="ECO:0000256" key="2">
    <source>
        <dbReference type="ARBA" id="ARBA00011900"/>
    </source>
</evidence>
<dbReference type="PANTHER" id="PTHR42933:SF4">
    <property type="entry name" value="TYPE I RESTRICTION ENZYME ECOKI METHYLASE SUBUNIT"/>
    <property type="match status" value="1"/>
</dbReference>
<dbReference type="Pfam" id="PF02384">
    <property type="entry name" value="N6_Mtase"/>
    <property type="match status" value="1"/>
</dbReference>
<dbReference type="InterPro" id="IPR051537">
    <property type="entry name" value="DNA_Adenine_Mtase"/>
</dbReference>
<evidence type="ECO:0000256" key="5">
    <source>
        <dbReference type="ARBA" id="ARBA00022691"/>
    </source>
</evidence>
<feature type="domain" description="DNA methylase adenine-specific" evidence="8">
    <location>
        <begin position="167"/>
        <end position="450"/>
    </location>
</feature>
<gene>
    <name evidence="10" type="ORF">AC812_03290</name>
</gene>
<dbReference type="PRINTS" id="PR00507">
    <property type="entry name" value="N12N6MTFRASE"/>
</dbReference>
<dbReference type="InterPro" id="IPR022749">
    <property type="entry name" value="D12N6_MeTrfase_N"/>
</dbReference>
<dbReference type="Proteomes" id="UP000050514">
    <property type="component" value="Unassembled WGS sequence"/>
</dbReference>
<dbReference type="InterPro" id="IPR003356">
    <property type="entry name" value="DNA_methylase_A-5"/>
</dbReference>
<dbReference type="GO" id="GO:0008170">
    <property type="term" value="F:N-methyltransferase activity"/>
    <property type="evidence" value="ECO:0007669"/>
    <property type="project" value="InterPro"/>
</dbReference>
<comment type="caution">
    <text evidence="10">The sequence shown here is derived from an EMBL/GenBank/DDBJ whole genome shotgun (WGS) entry which is preliminary data.</text>
</comment>
<dbReference type="Pfam" id="PF12161">
    <property type="entry name" value="HsdM_N"/>
    <property type="match status" value="1"/>
</dbReference>
<dbReference type="PANTHER" id="PTHR42933">
    <property type="entry name" value="SLR6095 PROTEIN"/>
    <property type="match status" value="1"/>
</dbReference>
<comment type="catalytic activity">
    <reaction evidence="7">
        <text>a 2'-deoxyadenosine in DNA + S-adenosyl-L-methionine = an N(6)-methyl-2'-deoxyadenosine in DNA + S-adenosyl-L-homocysteine + H(+)</text>
        <dbReference type="Rhea" id="RHEA:15197"/>
        <dbReference type="Rhea" id="RHEA-COMP:12418"/>
        <dbReference type="Rhea" id="RHEA-COMP:12419"/>
        <dbReference type="ChEBI" id="CHEBI:15378"/>
        <dbReference type="ChEBI" id="CHEBI:57856"/>
        <dbReference type="ChEBI" id="CHEBI:59789"/>
        <dbReference type="ChEBI" id="CHEBI:90615"/>
        <dbReference type="ChEBI" id="CHEBI:90616"/>
        <dbReference type="EC" id="2.1.1.72"/>
    </reaction>
</comment>
<name>A0A0P6X6I7_9CHLR</name>
<reference evidence="10 11" key="1">
    <citation type="submission" date="2015-07" db="EMBL/GenBank/DDBJ databases">
        <title>Draft genome of Bellilinea caldifistulae DSM 17877.</title>
        <authorList>
            <person name="Hemp J."/>
            <person name="Ward L.M."/>
            <person name="Pace L.A."/>
            <person name="Fischer W.W."/>
        </authorList>
    </citation>
    <scope>NUCLEOTIDE SEQUENCE [LARGE SCALE GENOMIC DNA]</scope>
    <source>
        <strain evidence="10 11">GOMI-1</strain>
    </source>
</reference>
<evidence type="ECO:0000256" key="4">
    <source>
        <dbReference type="ARBA" id="ARBA00022679"/>
    </source>
</evidence>
<dbReference type="STRING" id="360411.AC812_03290"/>
<keyword evidence="4" id="KW-0808">Transferase</keyword>
<keyword evidence="3" id="KW-0489">Methyltransferase</keyword>
<dbReference type="EC" id="2.1.1.72" evidence="2"/>
<dbReference type="PATRIC" id="fig|360411.5.peg.3536"/>
<evidence type="ECO:0000256" key="7">
    <source>
        <dbReference type="ARBA" id="ARBA00047942"/>
    </source>
</evidence>
<accession>A0A0P6X6I7</accession>
<evidence type="ECO:0000313" key="11">
    <source>
        <dbReference type="Proteomes" id="UP000050514"/>
    </source>
</evidence>
<keyword evidence="5" id="KW-0949">S-adenosyl-L-methionine</keyword>
<evidence type="ECO:0000256" key="3">
    <source>
        <dbReference type="ARBA" id="ARBA00022603"/>
    </source>
</evidence>
<organism evidence="10 11">
    <name type="scientific">Bellilinea caldifistulae</name>
    <dbReference type="NCBI Taxonomy" id="360411"/>
    <lineage>
        <taxon>Bacteria</taxon>
        <taxon>Bacillati</taxon>
        <taxon>Chloroflexota</taxon>
        <taxon>Anaerolineae</taxon>
        <taxon>Anaerolineales</taxon>
        <taxon>Anaerolineaceae</taxon>
        <taxon>Bellilinea</taxon>
    </lineage>
</organism>
<evidence type="ECO:0000313" key="10">
    <source>
        <dbReference type="EMBL" id="KPL77573.1"/>
    </source>
</evidence>
<dbReference type="RefSeq" id="WP_061913662.1">
    <property type="nucleotide sequence ID" value="NZ_DF967971.1"/>
</dbReference>
<dbReference type="GO" id="GO:0003677">
    <property type="term" value="F:DNA binding"/>
    <property type="evidence" value="ECO:0007669"/>
    <property type="project" value="InterPro"/>
</dbReference>
<evidence type="ECO:0000256" key="6">
    <source>
        <dbReference type="ARBA" id="ARBA00022747"/>
    </source>
</evidence>
<dbReference type="PROSITE" id="PS00092">
    <property type="entry name" value="N6_MTASE"/>
    <property type="match status" value="1"/>
</dbReference>
<keyword evidence="10" id="KW-0540">Nuclease</keyword>
<evidence type="ECO:0000259" key="9">
    <source>
        <dbReference type="Pfam" id="PF12161"/>
    </source>
</evidence>
<dbReference type="GO" id="GO:0009007">
    <property type="term" value="F:site-specific DNA-methyltransferase (adenine-specific) activity"/>
    <property type="evidence" value="ECO:0007669"/>
    <property type="project" value="UniProtKB-EC"/>
</dbReference>
<comment type="similarity">
    <text evidence="1">Belongs to the N(4)/N(6)-methyltransferase family.</text>
</comment>
<dbReference type="SUPFAM" id="SSF53335">
    <property type="entry name" value="S-adenosyl-L-methionine-dependent methyltransferases"/>
    <property type="match status" value="1"/>
</dbReference>
<dbReference type="OrthoDB" id="9815272at2"/>
<dbReference type="Gene3D" id="3.40.50.150">
    <property type="entry name" value="Vaccinia Virus protein VP39"/>
    <property type="match status" value="1"/>
</dbReference>
<dbReference type="EMBL" id="LGHJ01000009">
    <property type="protein sequence ID" value="KPL77573.1"/>
    <property type="molecule type" value="Genomic_DNA"/>
</dbReference>
<proteinExistence type="inferred from homology"/>
<evidence type="ECO:0000259" key="8">
    <source>
        <dbReference type="Pfam" id="PF02384"/>
    </source>
</evidence>
<dbReference type="Gene3D" id="1.20.1260.30">
    <property type="match status" value="1"/>
</dbReference>
<evidence type="ECO:0000256" key="1">
    <source>
        <dbReference type="ARBA" id="ARBA00006594"/>
    </source>
</evidence>
<sequence length="575" mass="65463">MNIATRPINENLSNEMWRACDILRRDNNVGGVMAYTEHIAWLLFLKFLDLEEKKRAEEAAFRGQSYTPVLQGDLAWDAWASPEALEKWNSSRGELVAFVRGRLLPGLASLSGSPLANTVAKLFSDESVGDQTVVRNVPVCASDYNLKEVIDIINRIDFQREDDFFTITRFYEDLLARMGQENQIAGEFHTPRPVIRFMVEVIDPQIGETVYDPACGSAGFLAQAYLHMEKQVRTVEQEETLQQSTFYGQEKKGLAALLGTMNLVLHGVTAPNIYRRNTLEEDVKTSVSERFDIILTNPPFGGKEGAHIQNNFNIQSNATELLFLQHVLKKLKNTPNARAAMVVPEGTLFRGGAFAEVKKILLDDFHLFAVVSLPPGVFSPYSDVKTALLFFQRVDRILEKNPLARDEVWYYELPLPEGLKKFSKGSPIADQHFDEARALWQEWKAYLQGKRERPFAFAGEIRDQWQAHWDWQAYREKLERGEQADPPLCPPDASPDYRRAFEAQGPRPAPPYTCWVERLDDLRARGYDLSARNPHQSERVALPRPAEITASLLERQRELAALLERLHQMVSNGEE</sequence>
<keyword evidence="11" id="KW-1185">Reference proteome</keyword>
<dbReference type="GO" id="GO:0009307">
    <property type="term" value="P:DNA restriction-modification system"/>
    <property type="evidence" value="ECO:0007669"/>
    <property type="project" value="UniProtKB-KW"/>
</dbReference>
<keyword evidence="10" id="KW-0255">Endonuclease</keyword>